<dbReference type="SUPFAM" id="SSF49562">
    <property type="entry name" value="C2 domain (Calcium/lipid-binding domain, CaLB)"/>
    <property type="match status" value="1"/>
</dbReference>
<evidence type="ECO:0000313" key="8">
    <source>
        <dbReference type="Proteomes" id="UP000002640"/>
    </source>
</evidence>
<dbReference type="InterPro" id="IPR035892">
    <property type="entry name" value="C2_domain_sf"/>
</dbReference>
<evidence type="ECO:0008006" key="9">
    <source>
        <dbReference type="Google" id="ProtNLM"/>
    </source>
</evidence>
<feature type="domain" description="Tyrosine specific protein phosphatases" evidence="4">
    <location>
        <begin position="112"/>
        <end position="176"/>
    </location>
</feature>
<feature type="domain" description="Phosphatase tensin-type" evidence="5">
    <location>
        <begin position="24"/>
        <end position="202"/>
    </location>
</feature>
<organism evidence="7 8">
    <name type="scientific">Phytophthora sojae (strain P6497)</name>
    <name type="common">Soybean stem and root rot agent</name>
    <name type="synonym">Phytophthora megasperma f. sp. glycines</name>
    <dbReference type="NCBI Taxonomy" id="1094619"/>
    <lineage>
        <taxon>Eukaryota</taxon>
        <taxon>Sar</taxon>
        <taxon>Stramenopiles</taxon>
        <taxon>Oomycota</taxon>
        <taxon>Peronosporomycetes</taxon>
        <taxon>Peronosporales</taxon>
        <taxon>Peronosporaceae</taxon>
        <taxon>Phytophthora</taxon>
    </lineage>
</organism>
<dbReference type="PANTHER" id="PTHR12305">
    <property type="entry name" value="PHOSPHATASE WITH HOMOLOGY TO TENSIN"/>
    <property type="match status" value="1"/>
</dbReference>
<dbReference type="InterPro" id="IPR029021">
    <property type="entry name" value="Prot-tyrosine_phosphatase-like"/>
</dbReference>
<dbReference type="SMR" id="G4YL11"/>
<dbReference type="Gene3D" id="3.90.190.10">
    <property type="entry name" value="Protein tyrosine phosphatase superfamily"/>
    <property type="match status" value="1"/>
</dbReference>
<dbReference type="PROSITE" id="PS50056">
    <property type="entry name" value="TYR_PHOSPHATASE_2"/>
    <property type="match status" value="1"/>
</dbReference>
<dbReference type="KEGG" id="psoj:PHYSODRAFT_294767"/>
<evidence type="ECO:0000256" key="2">
    <source>
        <dbReference type="ARBA" id="ARBA00022912"/>
    </source>
</evidence>
<evidence type="ECO:0000259" key="4">
    <source>
        <dbReference type="PROSITE" id="PS50056"/>
    </source>
</evidence>
<keyword evidence="3" id="KW-0443">Lipid metabolism</keyword>
<dbReference type="GO" id="GO:0004721">
    <property type="term" value="F:phosphoprotein phosphatase activity"/>
    <property type="evidence" value="ECO:0007669"/>
    <property type="project" value="UniProtKB-KW"/>
</dbReference>
<reference evidence="7 8" key="1">
    <citation type="journal article" date="2006" name="Science">
        <title>Phytophthora genome sequences uncover evolutionary origins and mechanisms of pathogenesis.</title>
        <authorList>
            <person name="Tyler B.M."/>
            <person name="Tripathy S."/>
            <person name="Zhang X."/>
            <person name="Dehal P."/>
            <person name="Jiang R.H."/>
            <person name="Aerts A."/>
            <person name="Arredondo F.D."/>
            <person name="Baxter L."/>
            <person name="Bensasson D."/>
            <person name="Beynon J.L."/>
            <person name="Chapman J."/>
            <person name="Damasceno C.M."/>
            <person name="Dorrance A.E."/>
            <person name="Dou D."/>
            <person name="Dickerman A.W."/>
            <person name="Dubchak I.L."/>
            <person name="Garbelotto M."/>
            <person name="Gijzen M."/>
            <person name="Gordon S.G."/>
            <person name="Govers F."/>
            <person name="Grunwald N.J."/>
            <person name="Huang W."/>
            <person name="Ivors K.L."/>
            <person name="Jones R.W."/>
            <person name="Kamoun S."/>
            <person name="Krampis K."/>
            <person name="Lamour K.H."/>
            <person name="Lee M.K."/>
            <person name="McDonald W.H."/>
            <person name="Medina M."/>
            <person name="Meijer H.J."/>
            <person name="Nordberg E.K."/>
            <person name="Maclean D.J."/>
            <person name="Ospina-Giraldo M.D."/>
            <person name="Morris P.F."/>
            <person name="Phuntumart V."/>
            <person name="Putnam N.H."/>
            <person name="Rash S."/>
            <person name="Rose J.K."/>
            <person name="Sakihama Y."/>
            <person name="Salamov A.A."/>
            <person name="Savidor A."/>
            <person name="Scheuring C.F."/>
            <person name="Smith B.M."/>
            <person name="Sobral B.W."/>
            <person name="Terry A."/>
            <person name="Torto-Alalibo T.A."/>
            <person name="Win J."/>
            <person name="Xu Z."/>
            <person name="Zhang H."/>
            <person name="Grigoriev I.V."/>
            <person name="Rokhsar D.S."/>
            <person name="Boore J.L."/>
        </authorList>
    </citation>
    <scope>NUCLEOTIDE SEQUENCE [LARGE SCALE GENOMIC DNA]</scope>
    <source>
        <strain evidence="7 8">P6497</strain>
    </source>
</reference>
<dbReference type="PANTHER" id="PTHR12305:SF60">
    <property type="entry name" value="PHOSPHATIDYLINOSITOL 3,4,5-TRISPHOSPHATE 3-PHOSPHATASE TPTE2-RELATED"/>
    <property type="match status" value="1"/>
</dbReference>
<dbReference type="Pfam" id="PF10409">
    <property type="entry name" value="PTEN_C2"/>
    <property type="match status" value="1"/>
</dbReference>
<dbReference type="PROSITE" id="PS51181">
    <property type="entry name" value="PPASE_TENSIN"/>
    <property type="match status" value="1"/>
</dbReference>
<dbReference type="InterPro" id="IPR014020">
    <property type="entry name" value="Tensin_C2-dom"/>
</dbReference>
<evidence type="ECO:0000256" key="1">
    <source>
        <dbReference type="ARBA" id="ARBA00022801"/>
    </source>
</evidence>
<name>G4YL11_PHYSP</name>
<evidence type="ECO:0000259" key="6">
    <source>
        <dbReference type="PROSITE" id="PS51182"/>
    </source>
</evidence>
<dbReference type="SUPFAM" id="SSF52799">
    <property type="entry name" value="(Phosphotyrosine protein) phosphatases II"/>
    <property type="match status" value="1"/>
</dbReference>
<dbReference type="InterPro" id="IPR029023">
    <property type="entry name" value="Tensin_phosphatase"/>
</dbReference>
<gene>
    <name evidence="7" type="ORF">PHYSODRAFT_294767</name>
</gene>
<dbReference type="InterPro" id="IPR045101">
    <property type="entry name" value="PTP_PTEN"/>
</dbReference>
<dbReference type="GeneID" id="20641151"/>
<dbReference type="CDD" id="cd14509">
    <property type="entry name" value="PTP_PTEN"/>
    <property type="match status" value="1"/>
</dbReference>
<dbReference type="InterPro" id="IPR051281">
    <property type="entry name" value="Dual-spec_lipid-protein_phosph"/>
</dbReference>
<protein>
    <recommendedName>
        <fullName evidence="9">Phosphatidylinositol-3,4,5-trisphosphate 3-phosphatase</fullName>
    </recommendedName>
</protein>
<accession>G4YL11</accession>
<dbReference type="AlphaFoldDB" id="G4YL11"/>
<dbReference type="GO" id="GO:0006629">
    <property type="term" value="P:lipid metabolic process"/>
    <property type="evidence" value="ECO:0007669"/>
    <property type="project" value="UniProtKB-KW"/>
</dbReference>
<dbReference type="Pfam" id="PF22784">
    <property type="entry name" value="PTP-SAK"/>
    <property type="match status" value="1"/>
</dbReference>
<dbReference type="Gene3D" id="2.60.40.1110">
    <property type="match status" value="1"/>
</dbReference>
<proteinExistence type="predicted"/>
<dbReference type="Proteomes" id="UP000002640">
    <property type="component" value="Unassembled WGS sequence"/>
</dbReference>
<keyword evidence="1" id="KW-0378">Hydrolase</keyword>
<dbReference type="RefSeq" id="XP_009517041.1">
    <property type="nucleotide sequence ID" value="XM_009518746.1"/>
</dbReference>
<feature type="domain" description="C2 tensin-type" evidence="6">
    <location>
        <begin position="202"/>
        <end position="338"/>
    </location>
</feature>
<dbReference type="GO" id="GO:0005829">
    <property type="term" value="C:cytosol"/>
    <property type="evidence" value="ECO:0007669"/>
    <property type="project" value="TreeGrafter"/>
</dbReference>
<keyword evidence="8" id="KW-1185">Reference proteome</keyword>
<dbReference type="STRING" id="1094619.G4YL11"/>
<keyword evidence="2" id="KW-0904">Protein phosphatase</keyword>
<dbReference type="InterPro" id="IPR057023">
    <property type="entry name" value="PTP-SAK"/>
</dbReference>
<dbReference type="PROSITE" id="PS51182">
    <property type="entry name" value="C2_TENSIN"/>
    <property type="match status" value="1"/>
</dbReference>
<sequence length="341" mass="39274">MAPRSSACRRVLAVPRALVSQNKRRFQQDGFDLDLGYVHPRVIVMGYPAVGVEFLFRNPRSEVQQFLDERHGGGYFVFNFCDEPSRCYSPDIFEGRVKSFPIEDHNVPTFQMMFLSRRTEFCEEAAAWLDANEKHVVALHCKAGKGRAGMMACILLLRMGYAASATDAIDRYNRERVHDRRGLTVVSQKKWVNYYAGLRAQSSSGPGNSIDEPTFALQKLTLRNTLTAAKLPKLRLRVYTLGASGSPKALLHQEIGFNNFELDEEIRGCVMIEFYRERVNGCMRRKHFKIWFNTYFLNPDQDTGRVIFSRSDMDWVARDSKYRRLPAAFEMEMTVTRSDQM</sequence>
<dbReference type="EMBL" id="JH159151">
    <property type="protein sequence ID" value="EGZ29766.1"/>
    <property type="molecule type" value="Genomic_DNA"/>
</dbReference>
<dbReference type="GO" id="GO:0016314">
    <property type="term" value="F:phosphatidylinositol-3,4,5-trisphosphate 3-phosphatase activity"/>
    <property type="evidence" value="ECO:0007669"/>
    <property type="project" value="TreeGrafter"/>
</dbReference>
<dbReference type="InParanoid" id="G4YL11"/>
<dbReference type="OMA" id="HYRIINL"/>
<evidence type="ECO:0000313" key="7">
    <source>
        <dbReference type="EMBL" id="EGZ29766.1"/>
    </source>
</evidence>
<dbReference type="InterPro" id="IPR000387">
    <property type="entry name" value="Tyr_Pase_dom"/>
</dbReference>
<evidence type="ECO:0000259" key="5">
    <source>
        <dbReference type="PROSITE" id="PS51181"/>
    </source>
</evidence>
<evidence type="ECO:0000256" key="3">
    <source>
        <dbReference type="ARBA" id="ARBA00023098"/>
    </source>
</evidence>